<reference evidence="1 2" key="1">
    <citation type="submission" date="2024-11" db="EMBL/GenBank/DDBJ databases">
        <title>A near-complete genome assembly of Cinchona calisaya.</title>
        <authorList>
            <person name="Lian D.C."/>
            <person name="Zhao X.W."/>
            <person name="Wei L."/>
        </authorList>
    </citation>
    <scope>NUCLEOTIDE SEQUENCE [LARGE SCALE GENOMIC DNA]</scope>
    <source>
        <tissue evidence="1">Nenye</tissue>
    </source>
</reference>
<dbReference type="Proteomes" id="UP001630127">
    <property type="component" value="Unassembled WGS sequence"/>
</dbReference>
<name>A0ABD2YKA6_9GENT</name>
<evidence type="ECO:0000313" key="2">
    <source>
        <dbReference type="Proteomes" id="UP001630127"/>
    </source>
</evidence>
<organism evidence="1 2">
    <name type="scientific">Cinchona calisaya</name>
    <dbReference type="NCBI Taxonomy" id="153742"/>
    <lineage>
        <taxon>Eukaryota</taxon>
        <taxon>Viridiplantae</taxon>
        <taxon>Streptophyta</taxon>
        <taxon>Embryophyta</taxon>
        <taxon>Tracheophyta</taxon>
        <taxon>Spermatophyta</taxon>
        <taxon>Magnoliopsida</taxon>
        <taxon>eudicotyledons</taxon>
        <taxon>Gunneridae</taxon>
        <taxon>Pentapetalae</taxon>
        <taxon>asterids</taxon>
        <taxon>lamiids</taxon>
        <taxon>Gentianales</taxon>
        <taxon>Rubiaceae</taxon>
        <taxon>Cinchonoideae</taxon>
        <taxon>Cinchoneae</taxon>
        <taxon>Cinchona</taxon>
    </lineage>
</organism>
<comment type="caution">
    <text evidence="1">The sequence shown here is derived from an EMBL/GenBank/DDBJ whole genome shotgun (WGS) entry which is preliminary data.</text>
</comment>
<evidence type="ECO:0000313" key="1">
    <source>
        <dbReference type="EMBL" id="KAL3506625.1"/>
    </source>
</evidence>
<dbReference type="EMBL" id="JBJUIK010000013">
    <property type="protein sequence ID" value="KAL3506625.1"/>
    <property type="molecule type" value="Genomic_DNA"/>
</dbReference>
<sequence>MAFVFDKDSINVNVPVAKADDFDLGAMAGFSGEMNIPTNSSTDNKGKAVISPAFELVDLDETLSSLRALMLGTLLVEAAKKSGFPFALAQVVELLSIMVWATIVTPIKNTGVREHLPKRKTSALDAPN</sequence>
<proteinExistence type="predicted"/>
<keyword evidence="2" id="KW-1185">Reference proteome</keyword>
<protein>
    <submittedName>
        <fullName evidence="1">Uncharacterized protein</fullName>
    </submittedName>
</protein>
<gene>
    <name evidence="1" type="ORF">ACH5RR_032007</name>
</gene>
<dbReference type="AlphaFoldDB" id="A0ABD2YKA6"/>
<accession>A0ABD2YKA6</accession>